<dbReference type="OrthoDB" id="7936627at2"/>
<reference evidence="3 4" key="1">
    <citation type="submission" date="2017-06" db="EMBL/GenBank/DDBJ databases">
        <title>Complete genome sequence of Paenibacillus donghaensis KCTC 13049T isolated from East Sea sediment, South Korea.</title>
        <authorList>
            <person name="Jung B.K."/>
            <person name="Hong S.-J."/>
            <person name="Shin J.-H."/>
        </authorList>
    </citation>
    <scope>NUCLEOTIDE SEQUENCE [LARGE SCALE GENOMIC DNA]</scope>
    <source>
        <strain evidence="3 4">KCTC 13049</strain>
    </source>
</reference>
<dbReference type="InterPro" id="IPR022627">
    <property type="entry name" value="DUF3502"/>
</dbReference>
<dbReference type="InterPro" id="IPR050490">
    <property type="entry name" value="Bact_solute-bd_prot1"/>
</dbReference>
<dbReference type="Proteomes" id="UP000249890">
    <property type="component" value="Chromosome"/>
</dbReference>
<keyword evidence="1" id="KW-0732">Signal</keyword>
<dbReference type="RefSeq" id="WP_087919832.1">
    <property type="nucleotide sequence ID" value="NZ_CP021780.1"/>
</dbReference>
<accession>A0A2Z2KUR2</accession>
<dbReference type="SUPFAM" id="SSF53850">
    <property type="entry name" value="Periplasmic binding protein-like II"/>
    <property type="match status" value="1"/>
</dbReference>
<proteinExistence type="predicted"/>
<protein>
    <submittedName>
        <fullName evidence="3">ABC transporter substrate-binding protein</fullName>
    </submittedName>
</protein>
<keyword evidence="4" id="KW-1185">Reference proteome</keyword>
<feature type="signal peptide" evidence="1">
    <location>
        <begin position="1"/>
        <end position="23"/>
    </location>
</feature>
<dbReference type="PANTHER" id="PTHR43649">
    <property type="entry name" value="ARABINOSE-BINDING PROTEIN-RELATED"/>
    <property type="match status" value="1"/>
</dbReference>
<dbReference type="EMBL" id="CP021780">
    <property type="protein sequence ID" value="ASA25872.1"/>
    <property type="molecule type" value="Genomic_DNA"/>
</dbReference>
<feature type="chain" id="PRO_5039114488" evidence="1">
    <location>
        <begin position="24"/>
        <end position="502"/>
    </location>
</feature>
<dbReference type="Pfam" id="PF12010">
    <property type="entry name" value="DUF3502"/>
    <property type="match status" value="1"/>
</dbReference>
<dbReference type="PANTHER" id="PTHR43649:SF17">
    <property type="entry name" value="ABC TRANSPORTER SOLUTE BINDING PROTEIN-SUGAR TRANSPORT"/>
    <property type="match status" value="1"/>
</dbReference>
<evidence type="ECO:0000313" key="3">
    <source>
        <dbReference type="EMBL" id="ASA25872.1"/>
    </source>
</evidence>
<dbReference type="InterPro" id="IPR006059">
    <property type="entry name" value="SBP"/>
</dbReference>
<gene>
    <name evidence="3" type="ORF">B9T62_37180</name>
</gene>
<name>A0A2Z2KUR2_9BACL</name>
<dbReference type="AlphaFoldDB" id="A0A2Z2KUR2"/>
<sequence length="502" mass="56562">MSKNKRRFSLLLTSLMVFSLALSACGGNNNASTANGEKTNTNTASEVKSEKPVELIWYTIGGPQKDLDRVVEEINKYTKEKINVTLKVNMIDFGDYTQKMQVKVASGEPMDILFTCSWAFDYVQNARKGAFMELDQLLQEQGKGIVDTIDPAFLEGSKVDGHNYAVPANKELPAQEVWRFNKELLDKYNLDISNVKSMESIEPLLKTIKENEPEITPYAMVKDYMPVMPFDYIIEKMPMAVYMDTTDYKIVNILETPELKTNLETARKYYQAGYVSSEVATTTSVDDLYKSGKWFMDRAATQPLADNLWSASYGYPVVSTPAGEPYIYNWSVMGSMQAISANSEYPEKAMEFLNLLNTDPVLRNMVDSGIEGVHYEKTGENMMKNLPDAKNYDMPTFSLGNIMINYLNEGDPENKWDEFKKFNEAGVNAPLLGFNFDTSKVTTEIAAVQNVKEEFWAPLMTGTVDPNEYLPKANEKFKAAGLDKIIAEAQSQIDAWRAANNK</sequence>
<dbReference type="PROSITE" id="PS51257">
    <property type="entry name" value="PROKAR_LIPOPROTEIN"/>
    <property type="match status" value="1"/>
</dbReference>
<evidence type="ECO:0000259" key="2">
    <source>
        <dbReference type="Pfam" id="PF12010"/>
    </source>
</evidence>
<feature type="domain" description="DUF3502" evidence="2">
    <location>
        <begin position="430"/>
        <end position="498"/>
    </location>
</feature>
<dbReference type="Gene3D" id="3.40.190.10">
    <property type="entry name" value="Periplasmic binding protein-like II"/>
    <property type="match status" value="1"/>
</dbReference>
<organism evidence="3 4">
    <name type="scientific">Paenibacillus donghaensis</name>
    <dbReference type="NCBI Taxonomy" id="414771"/>
    <lineage>
        <taxon>Bacteria</taxon>
        <taxon>Bacillati</taxon>
        <taxon>Bacillota</taxon>
        <taxon>Bacilli</taxon>
        <taxon>Bacillales</taxon>
        <taxon>Paenibacillaceae</taxon>
        <taxon>Paenibacillus</taxon>
    </lineage>
</organism>
<evidence type="ECO:0000256" key="1">
    <source>
        <dbReference type="SAM" id="SignalP"/>
    </source>
</evidence>
<dbReference type="KEGG" id="pdh:B9T62_37180"/>
<evidence type="ECO:0000313" key="4">
    <source>
        <dbReference type="Proteomes" id="UP000249890"/>
    </source>
</evidence>
<dbReference type="Pfam" id="PF01547">
    <property type="entry name" value="SBP_bac_1"/>
    <property type="match status" value="1"/>
</dbReference>